<reference evidence="1 2" key="1">
    <citation type="submission" date="2019-10" db="EMBL/GenBank/DDBJ databases">
        <title>Poseidonibacter ostreae sp. nov., isolated from the gut of the Ostrea denselamellosa.</title>
        <authorList>
            <person name="Choi A."/>
        </authorList>
    </citation>
    <scope>NUCLEOTIDE SEQUENCE [LARGE SCALE GENOMIC DNA]</scope>
    <source>
        <strain evidence="1 2">SJOD-M-33</strain>
    </source>
</reference>
<comment type="caution">
    <text evidence="1">The sequence shown here is derived from an EMBL/GenBank/DDBJ whole genome shotgun (WGS) entry which is preliminary data.</text>
</comment>
<sequence>MSSETKLNSDMYRKSKSCNNCPFLDNGKKIRLNNGRVNDIKEMLLNDNASSFNCHKTVYSLDEDMNTTEKQELKMCYGAYKFLKENDSPNIQMKLALSMGLKEL</sequence>
<protein>
    <submittedName>
        <fullName evidence="1">Uncharacterized protein</fullName>
    </submittedName>
</protein>
<proteinExistence type="predicted"/>
<name>A0A6L4WWE0_9BACT</name>
<evidence type="ECO:0000313" key="2">
    <source>
        <dbReference type="Proteomes" id="UP000472839"/>
    </source>
</evidence>
<dbReference type="Proteomes" id="UP000472839">
    <property type="component" value="Unassembled WGS sequence"/>
</dbReference>
<evidence type="ECO:0000313" key="1">
    <source>
        <dbReference type="EMBL" id="KAB7891346.1"/>
    </source>
</evidence>
<dbReference type="RefSeq" id="WP_152279449.1">
    <property type="nucleotide sequence ID" value="NZ_WFKK01000001.1"/>
</dbReference>
<organism evidence="1 2">
    <name type="scientific">Poseidonibacter ostreae</name>
    <dbReference type="NCBI Taxonomy" id="2654171"/>
    <lineage>
        <taxon>Bacteria</taxon>
        <taxon>Pseudomonadati</taxon>
        <taxon>Campylobacterota</taxon>
        <taxon>Epsilonproteobacteria</taxon>
        <taxon>Campylobacterales</taxon>
        <taxon>Arcobacteraceae</taxon>
        <taxon>Poseidonibacter</taxon>
    </lineage>
</organism>
<dbReference type="AlphaFoldDB" id="A0A6L4WWE0"/>
<gene>
    <name evidence="1" type="ORF">GBG19_00485</name>
</gene>
<accession>A0A6L4WWE0</accession>
<dbReference type="EMBL" id="WFKK01000001">
    <property type="protein sequence ID" value="KAB7891346.1"/>
    <property type="molecule type" value="Genomic_DNA"/>
</dbReference>